<accession>A0A264VZW4</accession>
<evidence type="ECO:0000313" key="1">
    <source>
        <dbReference type="EMBL" id="OZS76880.1"/>
    </source>
</evidence>
<comment type="caution">
    <text evidence="1">The sequence shown here is derived from an EMBL/GenBank/DDBJ whole genome shotgun (WGS) entry which is preliminary data.</text>
</comment>
<name>A0A264VZW4_9BACL</name>
<organism evidence="1 2">
    <name type="scientific">Tetzosporium hominis</name>
    <dbReference type="NCBI Taxonomy" id="2020506"/>
    <lineage>
        <taxon>Bacteria</taxon>
        <taxon>Bacillati</taxon>
        <taxon>Bacillota</taxon>
        <taxon>Bacilli</taxon>
        <taxon>Bacillales</taxon>
        <taxon>Caryophanaceae</taxon>
        <taxon>Tetzosporium</taxon>
    </lineage>
</organism>
<evidence type="ECO:0000313" key="2">
    <source>
        <dbReference type="Proteomes" id="UP000217065"/>
    </source>
</evidence>
<keyword evidence="1" id="KW-0378">Hydrolase</keyword>
<dbReference type="Pfam" id="PF04299">
    <property type="entry name" value="FMN_bind_2"/>
    <property type="match status" value="1"/>
</dbReference>
<dbReference type="GO" id="GO:0008233">
    <property type="term" value="F:peptidase activity"/>
    <property type="evidence" value="ECO:0007669"/>
    <property type="project" value="UniProtKB-KW"/>
</dbReference>
<dbReference type="SUPFAM" id="SSF50475">
    <property type="entry name" value="FMN-binding split barrel"/>
    <property type="match status" value="1"/>
</dbReference>
<dbReference type="OrthoDB" id="9794948at2"/>
<dbReference type="GO" id="GO:0006508">
    <property type="term" value="P:proteolysis"/>
    <property type="evidence" value="ECO:0007669"/>
    <property type="project" value="UniProtKB-KW"/>
</dbReference>
<dbReference type="InterPro" id="IPR007396">
    <property type="entry name" value="TR_PAI2-type"/>
</dbReference>
<reference evidence="1 2" key="1">
    <citation type="submission" date="2017-07" db="EMBL/GenBank/DDBJ databases">
        <title>Tetzosporium hominis gen.nov. sp.nov.</title>
        <authorList>
            <person name="Tetz G."/>
            <person name="Tetz V."/>
        </authorList>
    </citation>
    <scope>NUCLEOTIDE SEQUENCE [LARGE SCALE GENOMIC DNA]</scope>
    <source>
        <strain evidence="1 2">VT-49</strain>
    </source>
</reference>
<dbReference type="InterPro" id="IPR012349">
    <property type="entry name" value="Split_barrel_FMN-bd"/>
</dbReference>
<dbReference type="PANTHER" id="PTHR35802">
    <property type="entry name" value="PROTEASE SYNTHASE AND SPORULATION PROTEIN PAI 2"/>
    <property type="match status" value="1"/>
</dbReference>
<gene>
    <name evidence="1" type="ORF">CF394_14420</name>
</gene>
<protein>
    <submittedName>
        <fullName evidence="1">Protease</fullName>
    </submittedName>
</protein>
<proteinExistence type="predicted"/>
<keyword evidence="2" id="KW-1185">Reference proteome</keyword>
<sequence length="206" mass="24133">MYIPKRFHIKDSEEIWSFLKTHSFATLVTTKEGRPLATHVPVIVRRDGENLLISGHVAYGNSQWKTWEETKEALVIFQGPHSYISSSWYEEEQVPTWNYQAVHVYGPIRKQTDEELRDDLKQLMFTYEQHREHPVLWETVTPELLEREIKGIVGFVVDATEVQAAYKMSQNRKDHDYANIIDQLKEEPDTGARQVASEMERLRTSD</sequence>
<dbReference type="Proteomes" id="UP000217065">
    <property type="component" value="Unassembled WGS sequence"/>
</dbReference>
<dbReference type="PANTHER" id="PTHR35802:SF1">
    <property type="entry name" value="PROTEASE SYNTHASE AND SPORULATION PROTEIN PAI 2"/>
    <property type="match status" value="1"/>
</dbReference>
<keyword evidence="1" id="KW-0645">Protease</keyword>
<dbReference type="PIRSF" id="PIRSF010372">
    <property type="entry name" value="PaiB"/>
    <property type="match status" value="1"/>
</dbReference>
<dbReference type="EMBL" id="NOKQ01000342">
    <property type="protein sequence ID" value="OZS76880.1"/>
    <property type="molecule type" value="Genomic_DNA"/>
</dbReference>
<dbReference type="Gene3D" id="2.30.110.10">
    <property type="entry name" value="Electron Transport, Fmn-binding Protein, Chain A"/>
    <property type="match status" value="1"/>
</dbReference>
<dbReference type="AlphaFoldDB" id="A0A264VZW4"/>
<dbReference type="RefSeq" id="WP_094944544.1">
    <property type="nucleotide sequence ID" value="NZ_NOKQ01000342.1"/>
</dbReference>